<dbReference type="Gene3D" id="3.90.980.10">
    <property type="entry name" value="DNA primase, catalytic core, N-terminal domain"/>
    <property type="match status" value="1"/>
</dbReference>
<dbReference type="InterPro" id="IPR037068">
    <property type="entry name" value="DNA_primase_core_N_sf"/>
</dbReference>
<comment type="similarity">
    <text evidence="12 13">Belongs to the DnaG primase family.</text>
</comment>
<dbReference type="Gene3D" id="1.10.860.10">
    <property type="entry name" value="DNAb Helicase, Chain A"/>
    <property type="match status" value="1"/>
</dbReference>
<dbReference type="InterPro" id="IPR013264">
    <property type="entry name" value="DNAG_N"/>
</dbReference>
<keyword evidence="3 12" id="KW-0808">Transferase</keyword>
<keyword evidence="2 12" id="KW-0639">Primosome</keyword>
<feature type="zinc finger region" description="CHC2-type" evidence="12">
    <location>
        <begin position="41"/>
        <end position="65"/>
    </location>
</feature>
<evidence type="ECO:0000313" key="15">
    <source>
        <dbReference type="EMBL" id="MEY8663125.1"/>
    </source>
</evidence>
<dbReference type="PROSITE" id="PS50880">
    <property type="entry name" value="TOPRIM"/>
    <property type="match status" value="1"/>
</dbReference>
<keyword evidence="6 12" id="KW-0479">Metal-binding</keyword>
<evidence type="ECO:0000256" key="6">
    <source>
        <dbReference type="ARBA" id="ARBA00022723"/>
    </source>
</evidence>
<reference evidence="15 16" key="1">
    <citation type="submission" date="2024-03" db="EMBL/GenBank/DDBJ databases">
        <title>Mouse gut bacterial collection (mGBC) of GemPharmatech.</title>
        <authorList>
            <person name="He Y."/>
            <person name="Dong L."/>
            <person name="Wu D."/>
            <person name="Gao X."/>
            <person name="Lin Z."/>
        </authorList>
    </citation>
    <scope>NUCLEOTIDE SEQUENCE [LARGE SCALE GENOMIC DNA]</scope>
    <source>
        <strain evidence="15 16">15-30</strain>
    </source>
</reference>
<dbReference type="SMART" id="SM00493">
    <property type="entry name" value="TOPRIM"/>
    <property type="match status" value="1"/>
</dbReference>
<dbReference type="Gene3D" id="3.90.580.10">
    <property type="entry name" value="Zinc finger, CHC2-type domain"/>
    <property type="match status" value="1"/>
</dbReference>
<dbReference type="InterPro" id="IPR002694">
    <property type="entry name" value="Znf_CHC2"/>
</dbReference>
<evidence type="ECO:0000256" key="10">
    <source>
        <dbReference type="ARBA" id="ARBA00023125"/>
    </source>
</evidence>
<dbReference type="NCBIfam" id="TIGR01391">
    <property type="entry name" value="dnaG"/>
    <property type="match status" value="1"/>
</dbReference>
<feature type="domain" description="Toprim" evidence="14">
    <location>
        <begin position="263"/>
        <end position="345"/>
    </location>
</feature>
<evidence type="ECO:0000256" key="2">
    <source>
        <dbReference type="ARBA" id="ARBA00022515"/>
    </source>
</evidence>
<keyword evidence="7 12" id="KW-0863">Zinc-finger</keyword>
<keyword evidence="9" id="KW-0460">Magnesium</keyword>
<dbReference type="RefSeq" id="WP_369943196.1">
    <property type="nucleotide sequence ID" value="NZ_JBCLUF010000047.1"/>
</dbReference>
<keyword evidence="5 12" id="KW-0235">DNA replication</keyword>
<dbReference type="SMART" id="SM00400">
    <property type="entry name" value="ZnF_CHCC"/>
    <property type="match status" value="1"/>
</dbReference>
<dbReference type="SUPFAM" id="SSF56731">
    <property type="entry name" value="DNA primase core"/>
    <property type="match status" value="1"/>
</dbReference>
<sequence>MSQRRIPTEVIDQVRSSVNILDIVGQYVQLHRSGNNWFGLCPFHTEKTGSFSVNEQKQFFHCFSCGRGGNVFKFLMEIEDLTFPEAVSRTAELASIELDQAYLPKANEPAHSENGRLKQLYAQVSQLYHHILVNTKLGESALEYLHARGLSDEIINEFQLGYAPTDELLQAFFHEKKIDDYQLLRRSGLFSERKDETLKERFNDRIMFPIRDQMGQVIAFSGRALTADKKVPKYLNSPEGPLFNKRKILFNFDKAKKTIRHTGEVFLFEGFMDVLAAWRAGIKNGVASMGTSLTTEQIYLLEQTATKLYVCYDGDAPGKAAARRALELISPLHKFELGVVLLPEKLDPDEYVKKYGEASFADFVMQNRQTELEFYLEYYKQNKNLENEHDQLEYITAILEKVAQVTDPLLRDLTLGRLAKEFGIERVNLESQLQVLLTRFQAEQVKEQVNYKHSEKISYTTKKSHEKTRYSPVEQAERLLLYRSLHEQNVYLRVRALADFSFIHEEYETIFLLAEGYFEHYATYESASFLDYLKEEHLRQIVIALELTEYGEANEQEIDDCLAFIMKRSPLEVQIEAVKEKIAQAKRINDSQTIVTQTAKLIELLQKKQTEKSII</sequence>
<proteinExistence type="inferred from homology"/>
<evidence type="ECO:0000313" key="16">
    <source>
        <dbReference type="Proteomes" id="UP001565236"/>
    </source>
</evidence>
<keyword evidence="4 12" id="KW-0548">Nucleotidyltransferase</keyword>
<keyword evidence="8 12" id="KW-0862">Zinc</keyword>
<dbReference type="HAMAP" id="MF_00974">
    <property type="entry name" value="DNA_primase_DnaG"/>
    <property type="match status" value="1"/>
</dbReference>
<dbReference type="InterPro" id="IPR050219">
    <property type="entry name" value="DnaG_primase"/>
</dbReference>
<dbReference type="Pfam" id="PF13155">
    <property type="entry name" value="Toprim_2"/>
    <property type="match status" value="1"/>
</dbReference>
<comment type="catalytic activity">
    <reaction evidence="12">
        <text>ssDNA + n NTP = ssDNA/pppN(pN)n-1 hybrid + (n-1) diphosphate.</text>
        <dbReference type="EC" id="2.7.7.101"/>
    </reaction>
</comment>
<keyword evidence="10 12" id="KW-0238">DNA-binding</keyword>
<dbReference type="PIRSF" id="PIRSF002811">
    <property type="entry name" value="DnaG"/>
    <property type="match status" value="1"/>
</dbReference>
<comment type="subunit">
    <text evidence="12">Monomer. Interacts with DnaB.</text>
</comment>
<dbReference type="InterPro" id="IPR016136">
    <property type="entry name" value="DNA_helicase_N/primase_C"/>
</dbReference>
<keyword evidence="11 12" id="KW-0804">Transcription</keyword>
<dbReference type="Gene3D" id="3.40.1360.10">
    <property type="match status" value="1"/>
</dbReference>
<evidence type="ECO:0000256" key="8">
    <source>
        <dbReference type="ARBA" id="ARBA00022833"/>
    </source>
</evidence>
<gene>
    <name evidence="12 15" type="primary">dnaG</name>
    <name evidence="15" type="ORF">AALT52_09645</name>
</gene>
<evidence type="ECO:0000256" key="12">
    <source>
        <dbReference type="HAMAP-Rule" id="MF_00974"/>
    </source>
</evidence>
<dbReference type="Proteomes" id="UP001565236">
    <property type="component" value="Unassembled WGS sequence"/>
</dbReference>
<dbReference type="SUPFAM" id="SSF57783">
    <property type="entry name" value="Zinc beta-ribbon"/>
    <property type="match status" value="1"/>
</dbReference>
<evidence type="ECO:0000256" key="11">
    <source>
        <dbReference type="ARBA" id="ARBA00023163"/>
    </source>
</evidence>
<dbReference type="EC" id="2.7.7.101" evidence="12"/>
<evidence type="ECO:0000259" key="14">
    <source>
        <dbReference type="PROSITE" id="PS50880"/>
    </source>
</evidence>
<name>A0ABV4DRM8_9LACO</name>
<comment type="domain">
    <text evidence="12">Contains an N-terminal zinc-binding domain, a central core domain that contains the primase activity, and a C-terminal DnaB-binding domain.</text>
</comment>
<dbReference type="PANTHER" id="PTHR30313">
    <property type="entry name" value="DNA PRIMASE"/>
    <property type="match status" value="1"/>
</dbReference>
<evidence type="ECO:0000256" key="9">
    <source>
        <dbReference type="ARBA" id="ARBA00022842"/>
    </source>
</evidence>
<dbReference type="InterPro" id="IPR006295">
    <property type="entry name" value="DNA_primase_DnaG"/>
</dbReference>
<dbReference type="CDD" id="cd03364">
    <property type="entry name" value="TOPRIM_DnaG_primases"/>
    <property type="match status" value="1"/>
</dbReference>
<protein>
    <recommendedName>
        <fullName evidence="12 13">DNA primase</fullName>
        <ecNumber evidence="12">2.7.7.101</ecNumber>
    </recommendedName>
</protein>
<dbReference type="InterPro" id="IPR034151">
    <property type="entry name" value="TOPRIM_DnaG_bac"/>
</dbReference>
<dbReference type="InterPro" id="IPR006171">
    <property type="entry name" value="TOPRIM_dom"/>
</dbReference>
<accession>A0ABV4DRM8</accession>
<dbReference type="InterPro" id="IPR019475">
    <property type="entry name" value="DNA_primase_DnaB-bd"/>
</dbReference>
<comment type="caution">
    <text evidence="15">The sequence shown here is derived from an EMBL/GenBank/DDBJ whole genome shotgun (WGS) entry which is preliminary data.</text>
</comment>
<comment type="function">
    <text evidence="12 13">RNA polymerase that catalyzes the synthesis of short RNA molecules used as primers for DNA polymerase during DNA replication.</text>
</comment>
<dbReference type="InterPro" id="IPR036977">
    <property type="entry name" value="DNA_primase_Znf_CHC2"/>
</dbReference>
<evidence type="ECO:0000256" key="13">
    <source>
        <dbReference type="PIRNR" id="PIRNR002811"/>
    </source>
</evidence>
<evidence type="ECO:0000256" key="3">
    <source>
        <dbReference type="ARBA" id="ARBA00022679"/>
    </source>
</evidence>
<evidence type="ECO:0000256" key="1">
    <source>
        <dbReference type="ARBA" id="ARBA00022478"/>
    </source>
</evidence>
<dbReference type="Pfam" id="PF10410">
    <property type="entry name" value="DnaB_bind"/>
    <property type="match status" value="1"/>
</dbReference>
<keyword evidence="1 12" id="KW-0240">DNA-directed RNA polymerase</keyword>
<organism evidence="15 16">
    <name type="scientific">Ligilactobacillus faecis</name>
    <dbReference type="NCBI Taxonomy" id="762833"/>
    <lineage>
        <taxon>Bacteria</taxon>
        <taxon>Bacillati</taxon>
        <taxon>Bacillota</taxon>
        <taxon>Bacilli</taxon>
        <taxon>Lactobacillales</taxon>
        <taxon>Lactobacillaceae</taxon>
        <taxon>Ligilactobacillus</taxon>
    </lineage>
</organism>
<dbReference type="EMBL" id="JBCLUF010000047">
    <property type="protein sequence ID" value="MEY8663125.1"/>
    <property type="molecule type" value="Genomic_DNA"/>
</dbReference>
<dbReference type="Pfam" id="PF08275">
    <property type="entry name" value="DNAG_N"/>
    <property type="match status" value="1"/>
</dbReference>
<dbReference type="PANTHER" id="PTHR30313:SF2">
    <property type="entry name" value="DNA PRIMASE"/>
    <property type="match status" value="1"/>
</dbReference>
<evidence type="ECO:0000256" key="5">
    <source>
        <dbReference type="ARBA" id="ARBA00022705"/>
    </source>
</evidence>
<keyword evidence="16" id="KW-1185">Reference proteome</keyword>
<dbReference type="Pfam" id="PF01807">
    <property type="entry name" value="Zn_ribbon_DnaG"/>
    <property type="match status" value="1"/>
</dbReference>
<evidence type="ECO:0000256" key="4">
    <source>
        <dbReference type="ARBA" id="ARBA00022695"/>
    </source>
</evidence>
<comment type="cofactor">
    <cofactor evidence="12 13">
        <name>Zn(2+)</name>
        <dbReference type="ChEBI" id="CHEBI:29105"/>
    </cofactor>
    <text evidence="12 13">Binds 1 zinc ion per monomer.</text>
</comment>
<evidence type="ECO:0000256" key="7">
    <source>
        <dbReference type="ARBA" id="ARBA00022771"/>
    </source>
</evidence>
<dbReference type="InterPro" id="IPR030846">
    <property type="entry name" value="DnaG_bac"/>
</dbReference>